<proteinExistence type="predicted"/>
<keyword evidence="2" id="KW-1185">Reference proteome</keyword>
<feature type="compositionally biased region" description="Basic and acidic residues" evidence="1">
    <location>
        <begin position="99"/>
        <end position="108"/>
    </location>
</feature>
<dbReference type="OMA" id="PVEFKPI"/>
<feature type="region of interest" description="Disordered" evidence="1">
    <location>
        <begin position="1"/>
        <end position="36"/>
    </location>
</feature>
<dbReference type="OrthoDB" id="1269099at2759"/>
<evidence type="ECO:0000313" key="2">
    <source>
        <dbReference type="Proteomes" id="UP000189703"/>
    </source>
</evidence>
<dbReference type="Proteomes" id="UP000189703">
    <property type="component" value="Unplaced"/>
</dbReference>
<gene>
    <name evidence="3" type="primary">LOC104587573</name>
</gene>
<dbReference type="AlphaFoldDB" id="A0A1U7YZE1"/>
<evidence type="ECO:0000313" key="3">
    <source>
        <dbReference type="RefSeq" id="XP_010243573.1"/>
    </source>
</evidence>
<feature type="compositionally biased region" description="Basic and acidic residues" evidence="1">
    <location>
        <begin position="9"/>
        <end position="27"/>
    </location>
</feature>
<dbReference type="KEGG" id="nnu:104587573"/>
<dbReference type="RefSeq" id="XP_010243573.1">
    <property type="nucleotide sequence ID" value="XM_010245271.2"/>
</dbReference>
<name>A0A1U7YZE1_NELNU</name>
<accession>A0A1U7YZE1</accession>
<dbReference type="eggNOG" id="ENOG502S1EC">
    <property type="taxonomic scope" value="Eukaryota"/>
</dbReference>
<protein>
    <submittedName>
        <fullName evidence="3">Uncharacterized protein LOC104587573</fullName>
    </submittedName>
</protein>
<sequence length="214" mass="24206">MGFSCGDAFDEKETQVPLREEIGEKGRNGGASTRGQEMEVEFEFKPMEYPLEFKPTECHPVEFKPIEYHPVEFRPTEYHPVEFKPIDHPAEFKPIDHPIEPSDEDRPVKCPISGSSVLNDGGMREERFSESLRKRVELSSMVNEEGIIVVPTEPPARAVRKRHHTLTLDHAVLPPLFGGGLLSPQSPHNMASFHQALEQCNEFDSCQDITAIIE</sequence>
<evidence type="ECO:0000256" key="1">
    <source>
        <dbReference type="SAM" id="MobiDB-lite"/>
    </source>
</evidence>
<reference evidence="3" key="1">
    <citation type="submission" date="2025-08" db="UniProtKB">
        <authorList>
            <consortium name="RefSeq"/>
        </authorList>
    </citation>
    <scope>IDENTIFICATION</scope>
</reference>
<dbReference type="GeneID" id="104587573"/>
<feature type="region of interest" description="Disordered" evidence="1">
    <location>
        <begin position="99"/>
        <end position="121"/>
    </location>
</feature>
<organism evidence="2 3">
    <name type="scientific">Nelumbo nucifera</name>
    <name type="common">Sacred lotus</name>
    <dbReference type="NCBI Taxonomy" id="4432"/>
    <lineage>
        <taxon>Eukaryota</taxon>
        <taxon>Viridiplantae</taxon>
        <taxon>Streptophyta</taxon>
        <taxon>Embryophyta</taxon>
        <taxon>Tracheophyta</taxon>
        <taxon>Spermatophyta</taxon>
        <taxon>Magnoliopsida</taxon>
        <taxon>Proteales</taxon>
        <taxon>Nelumbonaceae</taxon>
        <taxon>Nelumbo</taxon>
    </lineage>
</organism>
<dbReference type="PANTHER" id="PTHR34196">
    <property type="entry name" value="OS02G0697700 PROTEIN"/>
    <property type="match status" value="1"/>
</dbReference>
<dbReference type="PANTHER" id="PTHR34196:SF4">
    <property type="entry name" value="OS06G0208200 PROTEIN"/>
    <property type="match status" value="1"/>
</dbReference>